<comment type="caution">
    <text evidence="1">The sequence shown here is derived from an EMBL/GenBank/DDBJ whole genome shotgun (WGS) entry which is preliminary data.</text>
</comment>
<proteinExistence type="predicted"/>
<dbReference type="Proteomes" id="UP000727907">
    <property type="component" value="Unassembled WGS sequence"/>
</dbReference>
<name>A0ABS6IK28_9HYPH</name>
<accession>A0ABS6IK28</accession>
<dbReference type="EMBL" id="JAHOPB010000001">
    <property type="protein sequence ID" value="MBU8874234.1"/>
    <property type="molecule type" value="Genomic_DNA"/>
</dbReference>
<organism evidence="1 2">
    <name type="scientific">Reyranella humidisoli</name>
    <dbReference type="NCBI Taxonomy" id="2849149"/>
    <lineage>
        <taxon>Bacteria</taxon>
        <taxon>Pseudomonadati</taxon>
        <taxon>Pseudomonadota</taxon>
        <taxon>Alphaproteobacteria</taxon>
        <taxon>Hyphomicrobiales</taxon>
        <taxon>Reyranellaceae</taxon>
        <taxon>Reyranella</taxon>
    </lineage>
</organism>
<evidence type="ECO:0000313" key="2">
    <source>
        <dbReference type="Proteomes" id="UP000727907"/>
    </source>
</evidence>
<reference evidence="1 2" key="1">
    <citation type="submission" date="2021-06" db="EMBL/GenBank/DDBJ databases">
        <authorList>
            <person name="Lee D.H."/>
        </authorList>
    </citation>
    <scope>NUCLEOTIDE SEQUENCE [LARGE SCALE GENOMIC DNA]</scope>
    <source>
        <strain evidence="1 2">MMS21-HV4-11</strain>
    </source>
</reference>
<keyword evidence="2" id="KW-1185">Reference proteome</keyword>
<dbReference type="RefSeq" id="WP_216959405.1">
    <property type="nucleotide sequence ID" value="NZ_JAHOPB010000001.1"/>
</dbReference>
<protein>
    <submittedName>
        <fullName evidence="1">Uncharacterized protein</fullName>
    </submittedName>
</protein>
<gene>
    <name evidence="1" type="ORF">KQ910_10700</name>
</gene>
<evidence type="ECO:0000313" key="1">
    <source>
        <dbReference type="EMBL" id="MBU8874234.1"/>
    </source>
</evidence>
<sequence length="116" mass="12405">MARPRNKSRAVVRPAAHHAADIVGIQIPTGRIHAQGQHWQTVLEAGSSPMIYRVYNAPPRTLADPGNTMLVEVDGAKRVLQVGVGTSLDVRAKRIRVKAGTGGATSSVEGWYVLVS</sequence>